<dbReference type="InterPro" id="IPR025110">
    <property type="entry name" value="AMP-bd_C"/>
</dbReference>
<evidence type="ECO:0000256" key="1">
    <source>
        <dbReference type="ARBA" id="ARBA00022428"/>
    </source>
</evidence>
<organism evidence="8">
    <name type="scientific">Citrobacter koseri</name>
    <name type="common">Citrobacter diversus</name>
    <dbReference type="NCBI Taxonomy" id="545"/>
    <lineage>
        <taxon>Bacteria</taxon>
        <taxon>Pseudomonadati</taxon>
        <taxon>Pseudomonadota</taxon>
        <taxon>Gammaproteobacteria</taxon>
        <taxon>Enterobacterales</taxon>
        <taxon>Enterobacteriaceae</taxon>
        <taxon>Citrobacter</taxon>
    </lineage>
</organism>
<dbReference type="EMBL" id="LK931336">
    <property type="protein sequence ID" value="CDZ82465.1"/>
    <property type="molecule type" value="Genomic_DNA"/>
</dbReference>
<evidence type="ECO:0000259" key="7">
    <source>
        <dbReference type="Pfam" id="PF13193"/>
    </source>
</evidence>
<dbReference type="PROSITE" id="PS00455">
    <property type="entry name" value="AMP_BINDING"/>
    <property type="match status" value="1"/>
</dbReference>
<dbReference type="EC" id="6.2.1.26" evidence="5"/>
<evidence type="ECO:0000259" key="6">
    <source>
        <dbReference type="Pfam" id="PF00501"/>
    </source>
</evidence>
<proteinExistence type="inferred from homology"/>
<dbReference type="Pfam" id="PF00501">
    <property type="entry name" value="AMP-binding"/>
    <property type="match status" value="1"/>
</dbReference>
<dbReference type="HAMAP" id="MF_00731">
    <property type="entry name" value="MenE"/>
    <property type="match status" value="1"/>
</dbReference>
<dbReference type="UniPathway" id="UPA00079"/>
<comment type="pathway">
    <text evidence="5">Quinol/quinone metabolism; 1,4-dihydroxy-2-naphthoate biosynthesis; 1,4-dihydroxy-2-naphthoate from chorismate: step 5/7.</text>
</comment>
<dbReference type="NCBIfam" id="TIGR01923">
    <property type="entry name" value="menE"/>
    <property type="match status" value="1"/>
</dbReference>
<dbReference type="InterPro" id="IPR042099">
    <property type="entry name" value="ANL_N_sf"/>
</dbReference>
<dbReference type="CDD" id="cd17630">
    <property type="entry name" value="OSB_MenE-like"/>
    <property type="match status" value="1"/>
</dbReference>
<dbReference type="NCBIfam" id="NF006539">
    <property type="entry name" value="PRK09029.1"/>
    <property type="match status" value="1"/>
</dbReference>
<dbReference type="GO" id="GO:0009234">
    <property type="term" value="P:menaquinone biosynthetic process"/>
    <property type="evidence" value="ECO:0007669"/>
    <property type="project" value="UniProtKB-UniRule"/>
</dbReference>
<dbReference type="InterPro" id="IPR045851">
    <property type="entry name" value="AMP-bd_C_sf"/>
</dbReference>
<dbReference type="GO" id="GO:0005524">
    <property type="term" value="F:ATP binding"/>
    <property type="evidence" value="ECO:0007669"/>
    <property type="project" value="UniProtKB-KW"/>
</dbReference>
<evidence type="ECO:0000256" key="4">
    <source>
        <dbReference type="ARBA" id="ARBA00022840"/>
    </source>
</evidence>
<evidence type="ECO:0000256" key="2">
    <source>
        <dbReference type="ARBA" id="ARBA00022598"/>
    </source>
</evidence>
<dbReference type="PANTHER" id="PTHR43767:SF1">
    <property type="entry name" value="NONRIBOSOMAL PEPTIDE SYNTHASE PES1 (EUROFUNG)-RELATED"/>
    <property type="match status" value="1"/>
</dbReference>
<sequence>MSLREMPDSASVSGLQPSSFNDWPWRHWRQVRGDAPALRLNDEVLSWRTLCTRIDALASGFAAQGVSEGCGVMLRAWNHPQTLLAWLALLQCGARVLPVNPQLPQPLLDALLPDLTLRFALLLEGENTFPALQPLQMQQEAGEHAAGWQPTRLSSMTLTSGSTGLPKAAVHTCQAHLASAEGVLSLMPFADGDDWLLSLPLFHVSGQGIMWRWLFAGARMTVREKQPLEAMLQGCTHASLVPTQLWRLLENPASVTLKAVLLGGAAIPVELTEQARAQGIRCWCGYGLTEFASTVCAKEADGLGDVGAALPGREVRIVNGEVWLRAASMAEGYWRDGKLIPLVNGEGWFATRDRGELNDGKLTIAGRLDNLFFSGGEGIQPEEVERVISAHPHVLQAFVVPVEDREFGHRPVAVVEYDAQAGDVDLAEWVKDKLARFQQPVRWLTLPSALKNGGIKVSRRALQEWVRANRP</sequence>
<dbReference type="SUPFAM" id="SSF56801">
    <property type="entry name" value="Acetyl-CoA synthetase-like"/>
    <property type="match status" value="1"/>
</dbReference>
<dbReference type="Gene3D" id="3.40.50.12780">
    <property type="entry name" value="N-terminal domain of ligase-like"/>
    <property type="match status" value="1"/>
</dbReference>
<feature type="domain" description="AMP-binding enzyme C-terminal" evidence="7">
    <location>
        <begin position="383"/>
        <end position="442"/>
    </location>
</feature>
<keyword evidence="1 5" id="KW-0474">Menaquinone biosynthesis</keyword>
<dbReference type="GO" id="GO:0008756">
    <property type="term" value="F:o-succinylbenzoate-CoA ligase activity"/>
    <property type="evidence" value="ECO:0007669"/>
    <property type="project" value="UniProtKB-UniRule"/>
</dbReference>
<dbReference type="InterPro" id="IPR000873">
    <property type="entry name" value="AMP-dep_synth/lig_dom"/>
</dbReference>
<dbReference type="PANTHER" id="PTHR43767">
    <property type="entry name" value="LONG-CHAIN-FATTY-ACID--COA LIGASE"/>
    <property type="match status" value="1"/>
</dbReference>
<name>A0A078L6X2_CITKO</name>
<dbReference type="InterPro" id="IPR050237">
    <property type="entry name" value="ATP-dep_AMP-bd_enzyme"/>
</dbReference>
<protein>
    <recommendedName>
        <fullName evidence="5">2-succinylbenzoate--CoA ligase</fullName>
        <ecNumber evidence="5">6.2.1.26</ecNumber>
    </recommendedName>
    <alternativeName>
        <fullName evidence="5">o-succinylbenzoyl-CoA synthetase</fullName>
        <shortName evidence="5">OSB-CoA synthetase</shortName>
    </alternativeName>
</protein>
<comment type="pathway">
    <text evidence="5">Quinol/quinone metabolism; menaquinone biosynthesis.</text>
</comment>
<feature type="domain" description="AMP-dependent synthetase/ligase" evidence="6">
    <location>
        <begin position="27"/>
        <end position="334"/>
    </location>
</feature>
<comment type="similarity">
    <text evidence="5">Belongs to the ATP-dependent AMP-binding enzyme family. MenE subfamily.</text>
</comment>
<dbReference type="Pfam" id="PF13193">
    <property type="entry name" value="AMP-binding_C"/>
    <property type="match status" value="1"/>
</dbReference>
<keyword evidence="3 5" id="KW-0547">Nucleotide-binding</keyword>
<comment type="function">
    <text evidence="5">Converts 2-succinylbenzoate (OSB) to 2-succinylbenzoyl-CoA (OSB-CoA).</text>
</comment>
<reference evidence="8" key="1">
    <citation type="submission" date="2014-06" db="EMBL/GenBank/DDBJ databases">
        <authorList>
            <person name="Urmite Genomes Urmite Genomes"/>
        </authorList>
    </citation>
    <scope>NUCLEOTIDE SEQUENCE</scope>
</reference>
<dbReference type="PATRIC" id="fig|545.12.peg.536"/>
<gene>
    <name evidence="5" type="primary">menE</name>
    <name evidence="8" type="ORF">BN1086_00542</name>
</gene>
<dbReference type="UniPathway" id="UPA01057">
    <property type="reaction ID" value="UER00166"/>
</dbReference>
<evidence type="ECO:0000313" key="8">
    <source>
        <dbReference type="EMBL" id="CDZ82465.1"/>
    </source>
</evidence>
<keyword evidence="4 5" id="KW-0067">ATP-binding</keyword>
<keyword evidence="2 5" id="KW-0436">Ligase</keyword>
<dbReference type="InterPro" id="IPR010192">
    <property type="entry name" value="MenE"/>
</dbReference>
<accession>A0A078L6X2</accession>
<evidence type="ECO:0000256" key="3">
    <source>
        <dbReference type="ARBA" id="ARBA00022741"/>
    </source>
</evidence>
<dbReference type="AlphaFoldDB" id="A0A078L6X2"/>
<comment type="catalytic activity">
    <reaction evidence="5">
        <text>2-succinylbenzoate + ATP + CoA = 2-succinylbenzoyl-CoA + AMP + diphosphate</text>
        <dbReference type="Rhea" id="RHEA:17009"/>
        <dbReference type="ChEBI" id="CHEBI:18325"/>
        <dbReference type="ChEBI" id="CHEBI:30616"/>
        <dbReference type="ChEBI" id="CHEBI:33019"/>
        <dbReference type="ChEBI" id="CHEBI:57287"/>
        <dbReference type="ChEBI" id="CHEBI:57364"/>
        <dbReference type="ChEBI" id="CHEBI:456215"/>
        <dbReference type="EC" id="6.2.1.26"/>
    </reaction>
</comment>
<evidence type="ECO:0000256" key="5">
    <source>
        <dbReference type="HAMAP-Rule" id="MF_00731"/>
    </source>
</evidence>
<dbReference type="Gene3D" id="3.30.300.30">
    <property type="match status" value="1"/>
</dbReference>
<dbReference type="InterPro" id="IPR020845">
    <property type="entry name" value="AMP-binding_CS"/>
</dbReference>